<keyword evidence="1" id="KW-0808">Transferase</keyword>
<proteinExistence type="predicted"/>
<organism evidence="1 2">
    <name type="scientific">Streptomyces scopuliridis</name>
    <dbReference type="NCBI Taxonomy" id="452529"/>
    <lineage>
        <taxon>Bacteria</taxon>
        <taxon>Bacillati</taxon>
        <taxon>Actinomycetota</taxon>
        <taxon>Actinomycetes</taxon>
        <taxon>Kitasatosporales</taxon>
        <taxon>Streptomycetaceae</taxon>
        <taxon>Streptomyces</taxon>
    </lineage>
</organism>
<reference evidence="1" key="1">
    <citation type="submission" date="2022-10" db="EMBL/GenBank/DDBJ databases">
        <title>The complete genomes of actinobacterial strains from the NBC collection.</title>
        <authorList>
            <person name="Joergensen T.S."/>
            <person name="Alvarez Arevalo M."/>
            <person name="Sterndorff E.B."/>
            <person name="Faurdal D."/>
            <person name="Vuksanovic O."/>
            <person name="Mourched A.-S."/>
            <person name="Charusanti P."/>
            <person name="Shaw S."/>
            <person name="Blin K."/>
            <person name="Weber T."/>
        </authorList>
    </citation>
    <scope>NUCLEOTIDE SEQUENCE</scope>
    <source>
        <strain evidence="1">NBC 01771</strain>
    </source>
</reference>
<sequence>MTTAPQTNLEKVLARLIDRKPMRSEATLQADVRQLLLDGGLNLDENDLSVDLETQVGDGRRIDIEVGFTAIETKKDLRSAATLKDAVKQLGGYVHARTEQVGQRYVGILTDGADWRAYSLSGDNLVQVSRFEVKQRTSPTELLRWLEGVLATAEGIRPTPDAIESRLGADSVSHKLDRATLTALYEEHKGLPTVKLKRELWARLLRSALGTQFEDSDVLFIEHTLLVNSAEIIAHLVLGIDVRDMQPSTLVLGQRFAQAQIYGVVESDFFGWVIEVPGGEGFVRTVARRLARYDWAKVEHDVLKVLYESVIAAETRKKQGEYYTPDWLAEKVVTDAVTAPLDQRVLDPSCGSGTFLFHAVRRYLQAAEDKGRPLRQTLIDISDHVAGIDLHPVAVALARVTYLLAIGRSRLMSDERGPIRVPVYLGDSVQWQQRTDLLDHGHLVIRTEEGGMLFENELRFSEHLLADAGRFDTIVNELADRATNRPPQSKPSLTTLFNRLGITSKDDQQELTENFRLLCHLVDNGRDHIWSYYVRNLARPMWLSREENRVDVLVGNPPWLSYRHMSEEMQELFKDMAQSRKLWRGDEVATHQDLSGLFIARAIQQYLAVDGTFAFVVPNPVLDRPYWSGFRAGHYPDPNETVKIAFSGSWDLRRLRPHFFPRGSAVVFGRRMHAKIGEAAQGNTPVPLGKTTDRWTGKVPGRNSNWPQVEKWIKREEKKLRYTSEDLISSPYRTRFENGATIYPRYLFFVEMQEVGPLGLGGGRTRVRSERSSTEKAPWKNLPDLEGVIEKEFIRRVLLGESILPFRVLNPRLAVLPIEGSSTLLSGEHEHLERYPDLAEWWRIAEQQWIAHRNTKRLTLEQQLNFRHKLTEQLPGTPLRVVYGKAGMHVSAALVDDPNAIIDHKLYWGTVATLEEGMYLCAILNSPALTEIVRPMMSYGKDERDIDKAVWQLPIPEFDPLNTGHLRLAEIGAAQAEHISELVLDESKSFVKLRQVIRSILADSPEAEELDQLVRLLLE</sequence>
<dbReference type="Proteomes" id="UP001348369">
    <property type="component" value="Chromosome"/>
</dbReference>
<protein>
    <submittedName>
        <fullName evidence="1">N-6 DNA methylase</fullName>
    </submittedName>
</protein>
<keyword evidence="1" id="KW-0489">Methyltransferase</keyword>
<gene>
    <name evidence="1" type="ORF">OG835_20900</name>
</gene>
<evidence type="ECO:0000313" key="1">
    <source>
        <dbReference type="EMBL" id="WSB99231.1"/>
    </source>
</evidence>
<accession>A0ACD4ZN50</accession>
<name>A0ACD4ZN50_9ACTN</name>
<keyword evidence="2" id="KW-1185">Reference proteome</keyword>
<evidence type="ECO:0000313" key="2">
    <source>
        <dbReference type="Proteomes" id="UP001348369"/>
    </source>
</evidence>
<dbReference type="EMBL" id="CP109109">
    <property type="protein sequence ID" value="WSB99231.1"/>
    <property type="molecule type" value="Genomic_DNA"/>
</dbReference>